<gene>
    <name evidence="2" type="ORF">DCW74_00485</name>
    <name evidence="3" type="ORF">DEB45_00285</name>
</gene>
<dbReference type="Proteomes" id="UP000263517">
    <property type="component" value="Unassembled WGS sequence"/>
</dbReference>
<evidence type="ECO:0000313" key="2">
    <source>
        <dbReference type="EMBL" id="HAW74195.1"/>
    </source>
</evidence>
<dbReference type="Gene3D" id="1.10.260.40">
    <property type="entry name" value="lambda repressor-like DNA-binding domains"/>
    <property type="match status" value="1"/>
</dbReference>
<dbReference type="GO" id="GO:0003677">
    <property type="term" value="F:DNA binding"/>
    <property type="evidence" value="ECO:0007669"/>
    <property type="project" value="InterPro"/>
</dbReference>
<dbReference type="Pfam" id="PF13274">
    <property type="entry name" value="SocA_Panacea"/>
    <property type="match status" value="1"/>
</dbReference>
<dbReference type="NCBIfam" id="TIGR03830">
    <property type="entry name" value="CxxCG_CxxCG_HTH"/>
    <property type="match status" value="1"/>
</dbReference>
<dbReference type="AlphaFoldDB" id="A0A358DTY3"/>
<dbReference type="InterPro" id="IPR001387">
    <property type="entry name" value="Cro/C1-type_HTH"/>
</dbReference>
<evidence type="ECO:0000313" key="3">
    <source>
        <dbReference type="EMBL" id="HBU49668.1"/>
    </source>
</evidence>
<dbReference type="InterPro" id="IPR032758">
    <property type="entry name" value="MqsA/HigA-2"/>
</dbReference>
<sequence>MNMLTKEPTMKSTRVCPYCEGLTSQDLIFKEEAYKVRGETFEVSHSFYVCSTCGGEIDNLEAPDPLDEAYKLYRDKKGFVQPQKLIDFRNKYELTQKELSHMLGFGAVTLSRYENGALQSDAHNVALEMAMQPSSLLMLVKKNKGIFSTEKFEALLEQLDRECESIYCSSSNEIYRQLDHSGISEFSGYSKLQVNKIIELIVFMCSLSGALKTKLNKLMFYSDFIGFKKQTRSITGLHYVHLPYGPVPNNFDFVYAQLLKENIISKDEVCYPNGYVGENFISNREPDLSVFNEDELEVINFVREKFKDFTSTDITEYSHKEKAYLETSNKEAISYNYSKYIEAQ</sequence>
<organism evidence="3 5">
    <name type="scientific">Alteromonas australica</name>
    <dbReference type="NCBI Taxonomy" id="589873"/>
    <lineage>
        <taxon>Bacteria</taxon>
        <taxon>Pseudomonadati</taxon>
        <taxon>Pseudomonadota</taxon>
        <taxon>Gammaproteobacteria</taxon>
        <taxon>Alteromonadales</taxon>
        <taxon>Alteromonadaceae</taxon>
        <taxon>Alteromonas/Salinimonas group</taxon>
        <taxon>Alteromonas</taxon>
    </lineage>
</organism>
<dbReference type="SUPFAM" id="SSF47413">
    <property type="entry name" value="lambda repressor-like DNA-binding domains"/>
    <property type="match status" value="1"/>
</dbReference>
<dbReference type="EMBL" id="DONK01000003">
    <property type="protein sequence ID" value="HBU49668.1"/>
    <property type="molecule type" value="Genomic_DNA"/>
</dbReference>
<dbReference type="PROSITE" id="PS50943">
    <property type="entry name" value="HTH_CROC1"/>
    <property type="match status" value="1"/>
</dbReference>
<evidence type="ECO:0000259" key="1">
    <source>
        <dbReference type="PROSITE" id="PS50943"/>
    </source>
</evidence>
<accession>A0A358DTY3</accession>
<evidence type="ECO:0000313" key="5">
    <source>
        <dbReference type="Proteomes" id="UP000264779"/>
    </source>
</evidence>
<dbReference type="EMBL" id="DNAN01000018">
    <property type="protein sequence ID" value="HAW74195.1"/>
    <property type="molecule type" value="Genomic_DNA"/>
</dbReference>
<protein>
    <recommendedName>
        <fullName evidence="1">HTH cro/C1-type domain-containing protein</fullName>
    </recommendedName>
</protein>
<dbReference type="InterPro" id="IPR010982">
    <property type="entry name" value="Lambda_DNA-bd_dom_sf"/>
</dbReference>
<comment type="caution">
    <text evidence="3">The sequence shown here is derived from an EMBL/GenBank/DDBJ whole genome shotgun (WGS) entry which is preliminary data.</text>
</comment>
<evidence type="ECO:0000313" key="4">
    <source>
        <dbReference type="Proteomes" id="UP000263517"/>
    </source>
</evidence>
<proteinExistence type="predicted"/>
<dbReference type="Pfam" id="PF15731">
    <property type="entry name" value="MqsA_antitoxin"/>
    <property type="match status" value="1"/>
</dbReference>
<dbReference type="InterPro" id="IPR025272">
    <property type="entry name" value="SocA_Panacea"/>
</dbReference>
<dbReference type="InterPro" id="IPR022452">
    <property type="entry name" value="MqsA"/>
</dbReference>
<reference evidence="4 5" key="1">
    <citation type="journal article" date="2018" name="Nat. Biotechnol.">
        <title>A standardized bacterial taxonomy based on genome phylogeny substantially revises the tree of life.</title>
        <authorList>
            <person name="Parks D.H."/>
            <person name="Chuvochina M."/>
            <person name="Waite D.W."/>
            <person name="Rinke C."/>
            <person name="Skarshewski A."/>
            <person name="Chaumeil P.A."/>
            <person name="Hugenholtz P."/>
        </authorList>
    </citation>
    <scope>NUCLEOTIDE SEQUENCE [LARGE SCALE GENOMIC DNA]</scope>
    <source>
        <strain evidence="3">UBA11621</strain>
        <strain evidence="2">UBA11978</strain>
    </source>
</reference>
<dbReference type="Proteomes" id="UP000264779">
    <property type="component" value="Unassembled WGS sequence"/>
</dbReference>
<name>A0A358DTY3_9ALTE</name>
<dbReference type="CDD" id="cd00093">
    <property type="entry name" value="HTH_XRE"/>
    <property type="match status" value="1"/>
</dbReference>
<feature type="domain" description="HTH cro/C1-type" evidence="1">
    <location>
        <begin position="85"/>
        <end position="116"/>
    </location>
</feature>